<protein>
    <submittedName>
        <fullName evidence="1">Uncharacterized protein</fullName>
    </submittedName>
</protein>
<dbReference type="AlphaFoldDB" id="A0A8H3QL92"/>
<evidence type="ECO:0000313" key="2">
    <source>
        <dbReference type="Proteomes" id="UP000615446"/>
    </source>
</evidence>
<organism evidence="1 2">
    <name type="scientific">Rhizophagus clarus</name>
    <dbReference type="NCBI Taxonomy" id="94130"/>
    <lineage>
        <taxon>Eukaryota</taxon>
        <taxon>Fungi</taxon>
        <taxon>Fungi incertae sedis</taxon>
        <taxon>Mucoromycota</taxon>
        <taxon>Glomeromycotina</taxon>
        <taxon>Glomeromycetes</taxon>
        <taxon>Glomerales</taxon>
        <taxon>Glomeraceae</taxon>
        <taxon>Rhizophagus</taxon>
    </lineage>
</organism>
<dbReference type="Proteomes" id="UP000615446">
    <property type="component" value="Unassembled WGS sequence"/>
</dbReference>
<gene>
    <name evidence="1" type="ORF">RCL2_001041700</name>
</gene>
<dbReference type="EMBL" id="BLAL01000068">
    <property type="protein sequence ID" value="GES83257.1"/>
    <property type="molecule type" value="Genomic_DNA"/>
</dbReference>
<accession>A0A8H3QL92</accession>
<sequence>MSREQDRNKLRRKPFLKVSGNIRTYANESTISAGLTLGERRPSASKEMEESLYLVGRRNHSMSLQPTISSQPLYVTSAYHVGLVPCRLSQPPIKSLQPTISSQPLYVTSAYHVVGTNTKEAIEIRC</sequence>
<evidence type="ECO:0000313" key="1">
    <source>
        <dbReference type="EMBL" id="GES83257.1"/>
    </source>
</evidence>
<comment type="caution">
    <text evidence="1">The sequence shown here is derived from an EMBL/GenBank/DDBJ whole genome shotgun (WGS) entry which is preliminary data.</text>
</comment>
<reference evidence="1" key="1">
    <citation type="submission" date="2019-10" db="EMBL/GenBank/DDBJ databases">
        <title>Conservation and host-specific expression of non-tandemly repeated heterogenous ribosome RNA gene in arbuscular mycorrhizal fungi.</title>
        <authorList>
            <person name="Maeda T."/>
            <person name="Kobayashi Y."/>
            <person name="Nakagawa T."/>
            <person name="Ezawa T."/>
            <person name="Yamaguchi K."/>
            <person name="Bino T."/>
            <person name="Nishimoto Y."/>
            <person name="Shigenobu S."/>
            <person name="Kawaguchi M."/>
        </authorList>
    </citation>
    <scope>NUCLEOTIDE SEQUENCE</scope>
    <source>
        <strain evidence="1">HR1</strain>
    </source>
</reference>
<proteinExistence type="predicted"/>
<name>A0A8H3QL92_9GLOM</name>